<dbReference type="InterPro" id="IPR011576">
    <property type="entry name" value="Pyridox_Oxase_N"/>
</dbReference>
<comment type="pathway">
    <text evidence="2 9">Cofactor metabolism; pyridoxal 5'-phosphate salvage; pyridoxal 5'-phosphate from pyridoxine 5'-phosphate: step 1/1.</text>
</comment>
<evidence type="ECO:0000313" key="15">
    <source>
        <dbReference type="Proteomes" id="UP000016960"/>
    </source>
</evidence>
<reference evidence="14 15" key="1">
    <citation type="submission" date="2013-05" db="EMBL/GenBank/DDBJ databases">
        <title>Draft genome sequence of Rubidibacter lacunae KORDI 51-2.</title>
        <authorList>
            <person name="Choi D.H."/>
            <person name="Noh J.H."/>
            <person name="Kwon K.-K."/>
            <person name="Lee J.-H."/>
            <person name="Ryu J.-Y."/>
        </authorList>
    </citation>
    <scope>NUCLEOTIDE SEQUENCE [LARGE SCALE GENOMIC DNA]</scope>
    <source>
        <strain evidence="14 15">KORDI 51-2</strain>
    </source>
</reference>
<evidence type="ECO:0000256" key="3">
    <source>
        <dbReference type="ARBA" id="ARBA00007301"/>
    </source>
</evidence>
<dbReference type="Pfam" id="PF10590">
    <property type="entry name" value="PNP_phzG_C"/>
    <property type="match status" value="1"/>
</dbReference>
<dbReference type="InterPro" id="IPR000659">
    <property type="entry name" value="Pyridox_Oxase"/>
</dbReference>
<dbReference type="Pfam" id="PF01243">
    <property type="entry name" value="PNPOx_N"/>
    <property type="match status" value="1"/>
</dbReference>
<feature type="binding site" evidence="9 11">
    <location>
        <position position="206"/>
    </location>
    <ligand>
        <name>FMN</name>
        <dbReference type="ChEBI" id="CHEBI:58210"/>
    </ligand>
</feature>
<dbReference type="FunFam" id="2.30.110.10:FF:000005">
    <property type="entry name" value="NAD(P)H-hydrate epimerase"/>
    <property type="match status" value="1"/>
</dbReference>
<dbReference type="GO" id="GO:0010181">
    <property type="term" value="F:FMN binding"/>
    <property type="evidence" value="ECO:0007669"/>
    <property type="project" value="UniProtKB-UniRule"/>
</dbReference>
<keyword evidence="15" id="KW-1185">Reference proteome</keyword>
<feature type="domain" description="Pyridoxamine 5'-phosphate oxidase N-terminal" evidence="12">
    <location>
        <begin position="43"/>
        <end position="166"/>
    </location>
</feature>
<evidence type="ECO:0000256" key="11">
    <source>
        <dbReference type="PIRSR" id="PIRSR000190-2"/>
    </source>
</evidence>
<dbReference type="GO" id="GO:0008615">
    <property type="term" value="P:pyridoxine biosynthetic process"/>
    <property type="evidence" value="ECO:0007669"/>
    <property type="project" value="UniProtKB-UniRule"/>
</dbReference>
<evidence type="ECO:0000256" key="1">
    <source>
        <dbReference type="ARBA" id="ARBA00004738"/>
    </source>
</evidence>
<dbReference type="InterPro" id="IPR019576">
    <property type="entry name" value="Pyridoxamine_oxidase_dimer_C"/>
</dbReference>
<feature type="binding site" evidence="9 10">
    <location>
        <position position="137"/>
    </location>
    <ligand>
        <name>substrate</name>
    </ligand>
</feature>
<name>U5DIX1_9CHRO</name>
<comment type="function">
    <text evidence="9">Catalyzes the oxidation of either pyridoxine 5'-phosphate (PNP) or pyridoxamine 5'-phosphate (PMP) into pyridoxal 5'-phosphate (PLP).</text>
</comment>
<dbReference type="PROSITE" id="PS01064">
    <property type="entry name" value="PYRIDOX_OXIDASE"/>
    <property type="match status" value="1"/>
</dbReference>
<dbReference type="HAMAP" id="MF_01629">
    <property type="entry name" value="PdxH"/>
    <property type="match status" value="1"/>
</dbReference>
<evidence type="ECO:0000259" key="13">
    <source>
        <dbReference type="Pfam" id="PF10590"/>
    </source>
</evidence>
<dbReference type="PANTHER" id="PTHR10851:SF0">
    <property type="entry name" value="PYRIDOXINE-5'-PHOSPHATE OXIDASE"/>
    <property type="match status" value="1"/>
</dbReference>
<accession>U5DIX1</accession>
<dbReference type="UniPathway" id="UPA01068">
    <property type="reaction ID" value="UER00304"/>
</dbReference>
<dbReference type="GO" id="GO:0004733">
    <property type="term" value="F:pyridoxamine phosphate oxidase activity"/>
    <property type="evidence" value="ECO:0007669"/>
    <property type="project" value="UniProtKB-UniRule"/>
</dbReference>
<feature type="binding site" evidence="9 10">
    <location>
        <position position="141"/>
    </location>
    <ligand>
        <name>substrate</name>
    </ligand>
</feature>
<keyword evidence="5 9" id="KW-0285">Flavoprotein</keyword>
<evidence type="ECO:0000256" key="9">
    <source>
        <dbReference type="HAMAP-Rule" id="MF_01629"/>
    </source>
</evidence>
<evidence type="ECO:0000256" key="7">
    <source>
        <dbReference type="ARBA" id="ARBA00023002"/>
    </source>
</evidence>
<dbReference type="InterPro" id="IPR012349">
    <property type="entry name" value="Split_barrel_FMN-bd"/>
</dbReference>
<evidence type="ECO:0000313" key="14">
    <source>
        <dbReference type="EMBL" id="ERN40544.1"/>
    </source>
</evidence>
<dbReference type="EC" id="1.4.3.5" evidence="9"/>
<feature type="binding site" evidence="9 11">
    <location>
        <position position="115"/>
    </location>
    <ligand>
        <name>FMN</name>
        <dbReference type="ChEBI" id="CHEBI:58210"/>
    </ligand>
</feature>
<evidence type="ECO:0000256" key="6">
    <source>
        <dbReference type="ARBA" id="ARBA00022643"/>
    </source>
</evidence>
<evidence type="ECO:0000256" key="2">
    <source>
        <dbReference type="ARBA" id="ARBA00005037"/>
    </source>
</evidence>
<evidence type="ECO:0000256" key="10">
    <source>
        <dbReference type="PIRSR" id="PIRSR000190-1"/>
    </source>
</evidence>
<evidence type="ECO:0000256" key="5">
    <source>
        <dbReference type="ARBA" id="ARBA00022630"/>
    </source>
</evidence>
<comment type="similarity">
    <text evidence="3 9">Belongs to the pyridoxamine 5'-phosphate oxidase family.</text>
</comment>
<comment type="pathway">
    <text evidence="1 9">Cofactor metabolism; pyridoxal 5'-phosphate salvage; pyridoxal 5'-phosphate from pyridoxamine 5'-phosphate: step 1/1.</text>
</comment>
<feature type="binding site" evidence="10">
    <location>
        <begin position="18"/>
        <end position="21"/>
    </location>
    <ligand>
        <name>substrate</name>
    </ligand>
</feature>
<dbReference type="NCBIfam" id="TIGR00558">
    <property type="entry name" value="pdxH"/>
    <property type="match status" value="1"/>
</dbReference>
<dbReference type="PIRSF" id="PIRSF000190">
    <property type="entry name" value="Pyd_amn-ph_oxd"/>
    <property type="match status" value="1"/>
</dbReference>
<dbReference type="PATRIC" id="fig|582515.4.peg.3477"/>
<comment type="catalytic activity">
    <reaction evidence="9">
        <text>pyridoxine 5'-phosphate + O2 = pyridoxal 5'-phosphate + H2O2</text>
        <dbReference type="Rhea" id="RHEA:15149"/>
        <dbReference type="ChEBI" id="CHEBI:15379"/>
        <dbReference type="ChEBI" id="CHEBI:16240"/>
        <dbReference type="ChEBI" id="CHEBI:58589"/>
        <dbReference type="ChEBI" id="CHEBI:597326"/>
        <dbReference type="EC" id="1.4.3.5"/>
    </reaction>
</comment>
<evidence type="ECO:0000256" key="4">
    <source>
        <dbReference type="ARBA" id="ARBA00011738"/>
    </source>
</evidence>
<comment type="caution">
    <text evidence="9">Lacks conserved residue(s) required for the propagation of feature annotation.</text>
</comment>
<feature type="binding site" evidence="9 11">
    <location>
        <position position="196"/>
    </location>
    <ligand>
        <name>FMN</name>
        <dbReference type="ChEBI" id="CHEBI:58210"/>
    </ligand>
</feature>
<comment type="subunit">
    <text evidence="4 9">Homodimer.</text>
</comment>
<evidence type="ECO:0000256" key="8">
    <source>
        <dbReference type="ARBA" id="ARBA00023096"/>
    </source>
</evidence>
<dbReference type="Proteomes" id="UP000016960">
    <property type="component" value="Unassembled WGS sequence"/>
</dbReference>
<keyword evidence="6 9" id="KW-0288">FMN</keyword>
<dbReference type="EMBL" id="ASSJ01000076">
    <property type="protein sequence ID" value="ERN40544.1"/>
    <property type="molecule type" value="Genomic_DNA"/>
</dbReference>
<comment type="catalytic activity">
    <reaction evidence="9">
        <text>pyridoxamine 5'-phosphate + O2 + H2O = pyridoxal 5'-phosphate + H2O2 + NH4(+)</text>
        <dbReference type="Rhea" id="RHEA:15817"/>
        <dbReference type="ChEBI" id="CHEBI:15377"/>
        <dbReference type="ChEBI" id="CHEBI:15379"/>
        <dbReference type="ChEBI" id="CHEBI:16240"/>
        <dbReference type="ChEBI" id="CHEBI:28938"/>
        <dbReference type="ChEBI" id="CHEBI:58451"/>
        <dbReference type="ChEBI" id="CHEBI:597326"/>
        <dbReference type="EC" id="1.4.3.5"/>
    </reaction>
</comment>
<dbReference type="NCBIfam" id="NF004231">
    <property type="entry name" value="PRK05679.1"/>
    <property type="match status" value="1"/>
</dbReference>
<keyword evidence="7 9" id="KW-0560">Oxidoreductase</keyword>
<feature type="binding site" evidence="9 11">
    <location>
        <begin position="71"/>
        <end position="76"/>
    </location>
    <ligand>
        <name>FMN</name>
        <dbReference type="ChEBI" id="CHEBI:58210"/>
    </ligand>
</feature>
<proteinExistence type="inferred from homology"/>
<dbReference type="Gene3D" id="2.30.110.10">
    <property type="entry name" value="Electron Transport, Fmn-binding Protein, Chain A"/>
    <property type="match status" value="1"/>
</dbReference>
<feature type="binding site" evidence="9 10">
    <location>
        <begin position="202"/>
        <end position="204"/>
    </location>
    <ligand>
        <name>substrate</name>
    </ligand>
</feature>
<feature type="binding site" evidence="9 10">
    <location>
        <position position="133"/>
    </location>
    <ligand>
        <name>substrate</name>
    </ligand>
</feature>
<feature type="binding site" evidence="9 10">
    <location>
        <position position="76"/>
    </location>
    <ligand>
        <name>substrate</name>
    </ligand>
</feature>
<feature type="binding site" evidence="9 11">
    <location>
        <begin position="150"/>
        <end position="151"/>
    </location>
    <ligand>
        <name>FMN</name>
        <dbReference type="ChEBI" id="CHEBI:58210"/>
    </ligand>
</feature>
<comment type="caution">
    <text evidence="14">The sequence shown here is derived from an EMBL/GenBank/DDBJ whole genome shotgun (WGS) entry which is preliminary data.</text>
</comment>
<gene>
    <name evidence="9" type="primary">pdxH</name>
    <name evidence="14" type="ORF">KR51_00030920</name>
</gene>
<protein>
    <recommendedName>
        <fullName evidence="9">Pyridoxine/pyridoxamine 5'-phosphate oxidase</fullName>
        <ecNumber evidence="9">1.4.3.5</ecNumber>
    </recommendedName>
    <alternativeName>
        <fullName evidence="9">PNP/PMP oxidase</fullName>
        <shortName evidence="9">PNPOx</shortName>
    </alternativeName>
    <alternativeName>
        <fullName evidence="9">Pyridoxal 5'-phosphate synthase</fullName>
    </alternativeName>
</protein>
<dbReference type="STRING" id="582515.KR51_00030920"/>
<dbReference type="InParanoid" id="U5DIX1"/>
<dbReference type="AlphaFoldDB" id="U5DIX1"/>
<dbReference type="PANTHER" id="PTHR10851">
    <property type="entry name" value="PYRIDOXINE-5-PHOSPHATE OXIDASE"/>
    <property type="match status" value="1"/>
</dbReference>
<keyword evidence="8 9" id="KW-0664">Pyridoxine biosynthesis</keyword>
<dbReference type="InterPro" id="IPR019740">
    <property type="entry name" value="Pyridox_Oxase_CS"/>
</dbReference>
<organism evidence="14 15">
    <name type="scientific">Rubidibacter lacunae KORDI 51-2</name>
    <dbReference type="NCBI Taxonomy" id="582515"/>
    <lineage>
        <taxon>Bacteria</taxon>
        <taxon>Bacillati</taxon>
        <taxon>Cyanobacteriota</taxon>
        <taxon>Cyanophyceae</taxon>
        <taxon>Oscillatoriophycideae</taxon>
        <taxon>Chroococcales</taxon>
        <taxon>Aphanothecaceae</taxon>
        <taxon>Rubidibacter</taxon>
    </lineage>
</organism>
<feature type="binding site" evidence="9 11">
    <location>
        <position position="93"/>
    </location>
    <ligand>
        <name>FMN</name>
        <dbReference type="ChEBI" id="CHEBI:58210"/>
    </ligand>
</feature>
<evidence type="ECO:0000259" key="12">
    <source>
        <dbReference type="Pfam" id="PF01243"/>
    </source>
</evidence>
<dbReference type="eggNOG" id="COG0259">
    <property type="taxonomic scope" value="Bacteria"/>
</dbReference>
<feature type="domain" description="Pyridoxine 5'-phosphate oxidase dimerisation C-terminal" evidence="13">
    <location>
        <begin position="183"/>
        <end position="223"/>
    </location>
</feature>
<comment type="cofactor">
    <cofactor evidence="9 11">
        <name>FMN</name>
        <dbReference type="ChEBI" id="CHEBI:58210"/>
    </cofactor>
    <text evidence="9 11">Binds 1 FMN per subunit.</text>
</comment>
<dbReference type="SUPFAM" id="SSF50475">
    <property type="entry name" value="FMN-binding split barrel"/>
    <property type="match status" value="1"/>
</dbReference>
<feature type="binding site" evidence="9 11">
    <location>
        <begin position="86"/>
        <end position="87"/>
    </location>
    <ligand>
        <name>FMN</name>
        <dbReference type="ChEBI" id="CHEBI:58210"/>
    </ligand>
</feature>
<sequence>MSTSSGSSATSMSSAELRRSYTRAGLSETDAATDPLVQFHRWFEEAVAAELPEPNAMTLATVTPEGKPVARLVLLKDHGDRGFIFFTNYESQKGRQLQATPWGALVFWWAELERQVRAIGRVEQIASEESDAYFQSRPHGSQLGAWASPQSQVVESRAVLEKNLAALAAKYPEGEPVPRPPHWGGFRLVPDEIEFWQGRPNRLHDRLRYRRTNGGWTRDRLAP</sequence>